<feature type="compositionally biased region" description="Low complexity" evidence="1">
    <location>
        <begin position="226"/>
        <end position="235"/>
    </location>
</feature>
<dbReference type="Pfam" id="PF09976">
    <property type="entry name" value="TPR_21"/>
    <property type="match status" value="1"/>
</dbReference>
<feature type="compositionally biased region" description="Low complexity" evidence="1">
    <location>
        <begin position="259"/>
        <end position="276"/>
    </location>
</feature>
<protein>
    <submittedName>
        <fullName evidence="4">Tetratricopeptide repeat protein</fullName>
    </submittedName>
</protein>
<dbReference type="InterPro" id="IPR018704">
    <property type="entry name" value="SecYEG/CpoB_TPR"/>
</dbReference>
<feature type="domain" description="Ancillary SecYEG translocon subunit/Cell division coordinator CpoB TPR" evidence="3">
    <location>
        <begin position="73"/>
        <end position="195"/>
    </location>
</feature>
<organism evidence="4 5">
    <name type="scientific">Luteolibacter flavescens</name>
    <dbReference type="NCBI Taxonomy" id="1859460"/>
    <lineage>
        <taxon>Bacteria</taxon>
        <taxon>Pseudomonadati</taxon>
        <taxon>Verrucomicrobiota</taxon>
        <taxon>Verrucomicrobiia</taxon>
        <taxon>Verrucomicrobiales</taxon>
        <taxon>Verrucomicrobiaceae</taxon>
        <taxon>Luteolibacter</taxon>
    </lineage>
</organism>
<dbReference type="RefSeq" id="WP_264502084.1">
    <property type="nucleotide sequence ID" value="NZ_JAPDDS010000008.1"/>
</dbReference>
<feature type="compositionally biased region" description="Pro residues" evidence="1">
    <location>
        <begin position="282"/>
        <end position="298"/>
    </location>
</feature>
<reference evidence="4 5" key="1">
    <citation type="submission" date="2022-10" db="EMBL/GenBank/DDBJ databases">
        <title>Luteolibacter flavescens strain MCCC 1K03193, whole genome shotgun sequencing project.</title>
        <authorList>
            <person name="Zhao G."/>
            <person name="Shen L."/>
        </authorList>
    </citation>
    <scope>NUCLEOTIDE SEQUENCE [LARGE SCALE GENOMIC DNA]</scope>
    <source>
        <strain evidence="4 5">MCCC 1K03193</strain>
    </source>
</reference>
<evidence type="ECO:0000259" key="3">
    <source>
        <dbReference type="Pfam" id="PF09976"/>
    </source>
</evidence>
<keyword evidence="2" id="KW-1133">Transmembrane helix</keyword>
<proteinExistence type="predicted"/>
<keyword evidence="2" id="KW-0472">Membrane</keyword>
<evidence type="ECO:0000313" key="4">
    <source>
        <dbReference type="EMBL" id="MCW1886130.1"/>
    </source>
</evidence>
<comment type="caution">
    <text evidence="4">The sequence shown here is derived from an EMBL/GenBank/DDBJ whole genome shotgun (WGS) entry which is preliminary data.</text>
</comment>
<keyword evidence="2" id="KW-0812">Transmembrane</keyword>
<dbReference type="Proteomes" id="UP001207930">
    <property type="component" value="Unassembled WGS sequence"/>
</dbReference>
<keyword evidence="5" id="KW-1185">Reference proteome</keyword>
<evidence type="ECO:0000313" key="5">
    <source>
        <dbReference type="Proteomes" id="UP001207930"/>
    </source>
</evidence>
<sequence length="298" mass="31129">MAEDSVETPRPLAEISHGPSAFETFLERNQKGMIALGVVLVAATATFIVMRGLKEESEHNAGAILVKSEGIPQLQALVKEKPDTAAAGSAQLVIAEKQWEAGDQDAAIETLKGFISSTPDHPGVISAKASLATRLQQQGKKDEAKQYFQELVNDPAARYVAPYALVSLGDMQKAGGKLDEAEQSYKKAVSDYGTNPLANLGTQRLNLLRFKDPVAVEAPPAPPAPEGGEVPAPGGILDGAAMPKELEGPLGSILSGGDATPPEEAPATPAEETVPPAEEEQPAPPSEQPAPPVEAPKE</sequence>
<dbReference type="InterPro" id="IPR011990">
    <property type="entry name" value="TPR-like_helical_dom_sf"/>
</dbReference>
<dbReference type="Gene3D" id="1.25.40.10">
    <property type="entry name" value="Tetratricopeptide repeat domain"/>
    <property type="match status" value="2"/>
</dbReference>
<name>A0ABT3FRE6_9BACT</name>
<feature type="transmembrane region" description="Helical" evidence="2">
    <location>
        <begin position="32"/>
        <end position="50"/>
    </location>
</feature>
<dbReference type="SUPFAM" id="SSF48452">
    <property type="entry name" value="TPR-like"/>
    <property type="match status" value="1"/>
</dbReference>
<dbReference type="EMBL" id="JAPDDS010000008">
    <property type="protein sequence ID" value="MCW1886130.1"/>
    <property type="molecule type" value="Genomic_DNA"/>
</dbReference>
<evidence type="ECO:0000256" key="1">
    <source>
        <dbReference type="SAM" id="MobiDB-lite"/>
    </source>
</evidence>
<accession>A0ABT3FRE6</accession>
<feature type="region of interest" description="Disordered" evidence="1">
    <location>
        <begin position="216"/>
        <end position="298"/>
    </location>
</feature>
<evidence type="ECO:0000256" key="2">
    <source>
        <dbReference type="SAM" id="Phobius"/>
    </source>
</evidence>
<gene>
    <name evidence="4" type="ORF">OKA04_15435</name>
</gene>